<dbReference type="GO" id="GO:0005524">
    <property type="term" value="F:ATP binding"/>
    <property type="evidence" value="ECO:0007669"/>
    <property type="project" value="InterPro"/>
</dbReference>
<dbReference type="PANTHER" id="PTHR43038:SF3">
    <property type="entry name" value="ABC TRANSPORTER G FAMILY MEMBER 20 ISOFORM X1"/>
    <property type="match status" value="1"/>
</dbReference>
<dbReference type="AlphaFoldDB" id="A0A3B1CEZ8"/>
<gene>
    <name evidence="2" type="ORF">MNBD_NITROSPINAE04-1335</name>
</gene>
<sequence>VNEVLEIIELADRRNVLVSTLSGGLIRRVLLGTAIVHKPRFLLLDEPTAGIDPLLRIKIWSMLRRLCDDGTSILITTHHISEADRCDRVVFFRNGRVISDGSPQSIMDKYGVSDLEASFVKATETTDESEQV</sequence>
<name>A0A3B1CEZ8_9ZZZZ</name>
<evidence type="ECO:0000313" key="2">
    <source>
        <dbReference type="EMBL" id="VAX17325.1"/>
    </source>
</evidence>
<evidence type="ECO:0000259" key="1">
    <source>
        <dbReference type="Pfam" id="PF00005"/>
    </source>
</evidence>
<dbReference type="InterPro" id="IPR027417">
    <property type="entry name" value="P-loop_NTPase"/>
</dbReference>
<dbReference type="Gene3D" id="3.40.50.300">
    <property type="entry name" value="P-loop containing nucleotide triphosphate hydrolases"/>
    <property type="match status" value="1"/>
</dbReference>
<accession>A0A3B1CEZ8</accession>
<dbReference type="PANTHER" id="PTHR43038">
    <property type="entry name" value="ATP-BINDING CASSETTE, SUB-FAMILY H, MEMBER 1"/>
    <property type="match status" value="1"/>
</dbReference>
<feature type="non-terminal residue" evidence="2">
    <location>
        <position position="1"/>
    </location>
</feature>
<protein>
    <recommendedName>
        <fullName evidence="1">ABC transporter domain-containing protein</fullName>
    </recommendedName>
</protein>
<feature type="domain" description="ABC transporter" evidence="1">
    <location>
        <begin position="4"/>
        <end position="49"/>
    </location>
</feature>
<dbReference type="InterPro" id="IPR003439">
    <property type="entry name" value="ABC_transporter-like_ATP-bd"/>
</dbReference>
<reference evidence="2" key="1">
    <citation type="submission" date="2018-06" db="EMBL/GenBank/DDBJ databases">
        <authorList>
            <person name="Zhirakovskaya E."/>
        </authorList>
    </citation>
    <scope>NUCLEOTIDE SEQUENCE</scope>
</reference>
<organism evidence="2">
    <name type="scientific">hydrothermal vent metagenome</name>
    <dbReference type="NCBI Taxonomy" id="652676"/>
    <lineage>
        <taxon>unclassified sequences</taxon>
        <taxon>metagenomes</taxon>
        <taxon>ecological metagenomes</taxon>
    </lineage>
</organism>
<dbReference type="Pfam" id="PF00005">
    <property type="entry name" value="ABC_tran"/>
    <property type="match status" value="1"/>
</dbReference>
<proteinExistence type="predicted"/>
<dbReference type="GO" id="GO:0016887">
    <property type="term" value="F:ATP hydrolysis activity"/>
    <property type="evidence" value="ECO:0007669"/>
    <property type="project" value="InterPro"/>
</dbReference>
<dbReference type="EMBL" id="UOGA01000095">
    <property type="protein sequence ID" value="VAX17325.1"/>
    <property type="molecule type" value="Genomic_DNA"/>
</dbReference>
<dbReference type="SUPFAM" id="SSF52540">
    <property type="entry name" value="P-loop containing nucleoside triphosphate hydrolases"/>
    <property type="match status" value="1"/>
</dbReference>